<evidence type="ECO:0000313" key="2">
    <source>
        <dbReference type="Proteomes" id="UP001549321"/>
    </source>
</evidence>
<evidence type="ECO:0000313" key="1">
    <source>
        <dbReference type="EMBL" id="MET4636600.1"/>
    </source>
</evidence>
<proteinExistence type="predicted"/>
<dbReference type="EMBL" id="JBEPSM010000005">
    <property type="protein sequence ID" value="MET4636600.1"/>
    <property type="molecule type" value="Genomic_DNA"/>
</dbReference>
<organism evidence="1 2">
    <name type="scientific">Kaistia defluvii</name>
    <dbReference type="NCBI Taxonomy" id="410841"/>
    <lineage>
        <taxon>Bacteria</taxon>
        <taxon>Pseudomonadati</taxon>
        <taxon>Pseudomonadota</taxon>
        <taxon>Alphaproteobacteria</taxon>
        <taxon>Hyphomicrobiales</taxon>
        <taxon>Kaistiaceae</taxon>
        <taxon>Kaistia</taxon>
    </lineage>
</organism>
<reference evidence="1 2" key="1">
    <citation type="submission" date="2024-06" db="EMBL/GenBank/DDBJ databases">
        <title>Sorghum-associated microbial communities from plants grown in Nebraska, USA.</title>
        <authorList>
            <person name="Schachtman D."/>
        </authorList>
    </citation>
    <scope>NUCLEOTIDE SEQUENCE [LARGE SCALE GENOMIC DNA]</scope>
    <source>
        <strain evidence="1 2">3207</strain>
    </source>
</reference>
<accession>A0ABV2R5U2</accession>
<name>A0ABV2R5U2_9HYPH</name>
<keyword evidence="2" id="KW-1185">Reference proteome</keyword>
<gene>
    <name evidence="1" type="ORF">ABIE08_004563</name>
</gene>
<dbReference type="RefSeq" id="WP_354554298.1">
    <property type="nucleotide sequence ID" value="NZ_JBEPSM010000005.1"/>
</dbReference>
<sequence>MTPARRDVIQALVTEQNRIALAGVPIDILTITGFMTDAEVEAHLERYRAYVPQARPARTSKRSRIDRAKAAWAAEILAA</sequence>
<protein>
    <submittedName>
        <fullName evidence="1">Uncharacterized protein</fullName>
    </submittedName>
</protein>
<comment type="caution">
    <text evidence="1">The sequence shown here is derived from an EMBL/GenBank/DDBJ whole genome shotgun (WGS) entry which is preliminary data.</text>
</comment>
<dbReference type="Proteomes" id="UP001549321">
    <property type="component" value="Unassembled WGS sequence"/>
</dbReference>